<sequence>MPKQISVVYSSKDKRQEGFVSNKHSEAQIIPELSPKKRKDLMDVFYTYKSALASNHEPSGSIKGNEVDITLNIERPYPPVIRRKAYPVNPRAMKDLEKKIQEFTQLGVP</sequence>
<dbReference type="OrthoDB" id="6776860at2759"/>
<name>A0A9Q3D521_9BASI</name>
<reference evidence="1" key="1">
    <citation type="submission" date="2021-03" db="EMBL/GenBank/DDBJ databases">
        <title>Draft genome sequence of rust myrtle Austropuccinia psidii MF-1, a brazilian biotype.</title>
        <authorList>
            <person name="Quecine M.C."/>
            <person name="Pachon D.M.R."/>
            <person name="Bonatelli M.L."/>
            <person name="Correr F.H."/>
            <person name="Franceschini L.M."/>
            <person name="Leite T.F."/>
            <person name="Margarido G.R.A."/>
            <person name="Almeida C.A."/>
            <person name="Ferrarezi J.A."/>
            <person name="Labate C.A."/>
        </authorList>
    </citation>
    <scope>NUCLEOTIDE SEQUENCE</scope>
    <source>
        <strain evidence="1">MF-1</strain>
    </source>
</reference>
<dbReference type="EMBL" id="AVOT02013982">
    <property type="protein sequence ID" value="MBW0497071.1"/>
    <property type="molecule type" value="Genomic_DNA"/>
</dbReference>
<protein>
    <submittedName>
        <fullName evidence="1">Uncharacterized protein</fullName>
    </submittedName>
</protein>
<organism evidence="1 2">
    <name type="scientific">Austropuccinia psidii MF-1</name>
    <dbReference type="NCBI Taxonomy" id="1389203"/>
    <lineage>
        <taxon>Eukaryota</taxon>
        <taxon>Fungi</taxon>
        <taxon>Dikarya</taxon>
        <taxon>Basidiomycota</taxon>
        <taxon>Pucciniomycotina</taxon>
        <taxon>Pucciniomycetes</taxon>
        <taxon>Pucciniales</taxon>
        <taxon>Sphaerophragmiaceae</taxon>
        <taxon>Austropuccinia</taxon>
    </lineage>
</organism>
<proteinExistence type="predicted"/>
<evidence type="ECO:0000313" key="2">
    <source>
        <dbReference type="Proteomes" id="UP000765509"/>
    </source>
</evidence>
<dbReference type="Proteomes" id="UP000765509">
    <property type="component" value="Unassembled WGS sequence"/>
</dbReference>
<gene>
    <name evidence="1" type="ORF">O181_036786</name>
</gene>
<dbReference type="AlphaFoldDB" id="A0A9Q3D521"/>
<evidence type="ECO:0000313" key="1">
    <source>
        <dbReference type="EMBL" id="MBW0497071.1"/>
    </source>
</evidence>
<keyword evidence="2" id="KW-1185">Reference proteome</keyword>
<comment type="caution">
    <text evidence="1">The sequence shown here is derived from an EMBL/GenBank/DDBJ whole genome shotgun (WGS) entry which is preliminary data.</text>
</comment>
<accession>A0A9Q3D521</accession>